<dbReference type="OrthoDB" id="354769at2759"/>
<accession>A0A6A5Z8X0</accession>
<evidence type="ECO:0000256" key="5">
    <source>
        <dbReference type="ARBA" id="ARBA00022722"/>
    </source>
</evidence>
<dbReference type="GO" id="GO:0036297">
    <property type="term" value="P:interstrand cross-link repair"/>
    <property type="evidence" value="ECO:0007669"/>
    <property type="project" value="TreeGrafter"/>
</dbReference>
<keyword evidence="4" id="KW-0479">Metal-binding</keyword>
<name>A0A6A5Z8X0_9PLEO</name>
<keyword evidence="5" id="KW-0540">Nuclease</keyword>
<organism evidence="8 9">
    <name type="scientific">Lophiotrema nucula</name>
    <dbReference type="NCBI Taxonomy" id="690887"/>
    <lineage>
        <taxon>Eukaryota</taxon>
        <taxon>Fungi</taxon>
        <taxon>Dikarya</taxon>
        <taxon>Ascomycota</taxon>
        <taxon>Pezizomycotina</taxon>
        <taxon>Dothideomycetes</taxon>
        <taxon>Pleosporomycetidae</taxon>
        <taxon>Pleosporales</taxon>
        <taxon>Lophiotremataceae</taxon>
        <taxon>Lophiotrema</taxon>
    </lineage>
</organism>
<dbReference type="Pfam" id="PF09810">
    <property type="entry name" value="Exo5"/>
    <property type="match status" value="1"/>
</dbReference>
<keyword evidence="4" id="KW-0408">Iron</keyword>
<evidence type="ECO:0000256" key="2">
    <source>
        <dbReference type="ARBA" id="ARBA00009797"/>
    </source>
</evidence>
<dbReference type="GO" id="GO:0051539">
    <property type="term" value="F:4 iron, 4 sulfur cluster binding"/>
    <property type="evidence" value="ECO:0007669"/>
    <property type="project" value="UniProtKB-KW"/>
</dbReference>
<evidence type="ECO:0000256" key="3">
    <source>
        <dbReference type="ARBA" id="ARBA00011245"/>
    </source>
</evidence>
<dbReference type="Proteomes" id="UP000799770">
    <property type="component" value="Unassembled WGS sequence"/>
</dbReference>
<dbReference type="PANTHER" id="PTHR14464:SF4">
    <property type="entry name" value="EXONUCLEASE V"/>
    <property type="match status" value="1"/>
</dbReference>
<dbReference type="InterPro" id="IPR019190">
    <property type="entry name" value="EXOV"/>
</dbReference>
<keyword evidence="9" id="KW-1185">Reference proteome</keyword>
<dbReference type="AlphaFoldDB" id="A0A6A5Z8X0"/>
<evidence type="ECO:0000256" key="7">
    <source>
        <dbReference type="SAM" id="MobiDB-lite"/>
    </source>
</evidence>
<dbReference type="GO" id="GO:0005739">
    <property type="term" value="C:mitochondrion"/>
    <property type="evidence" value="ECO:0007669"/>
    <property type="project" value="TreeGrafter"/>
</dbReference>
<evidence type="ECO:0000256" key="6">
    <source>
        <dbReference type="ARBA" id="ARBA00022839"/>
    </source>
</evidence>
<feature type="region of interest" description="Disordered" evidence="7">
    <location>
        <begin position="42"/>
        <end position="93"/>
    </location>
</feature>
<comment type="cofactor">
    <cofactor evidence="1">
        <name>[4Fe-4S] cluster</name>
        <dbReference type="ChEBI" id="CHEBI:49883"/>
    </cofactor>
</comment>
<proteinExistence type="inferred from homology"/>
<dbReference type="GO" id="GO:0045145">
    <property type="term" value="F:single-stranded DNA 5'-3' DNA exonuclease activity"/>
    <property type="evidence" value="ECO:0007669"/>
    <property type="project" value="InterPro"/>
</dbReference>
<sequence>MALAWLSYTAPLALGRGVERPRTCYASRKALPLLRQRKGPAWPLRGAGGAQGAHQWRSSTTRSRGKPGTRYTVPRDGPAEPVFPPSQDDTRSPLERFRTKPKKPLSVTDLVSPAWCELQYYYNLSHFGRVPRTRQMKQGSKIHKTLEDEVHEIVPVQVKSKEDRFGLNLWNTIQGLRTLKATGMTRELKIWGVIQGQVVNAVVDELSYTCPDPAYEEAMEKAKIKKAGGTLPLESGQLTLAQTLALGEQDRDNWSSQKSERTVYVSDVKTRGSKTVPIGASLRSTWMQLMLYRRLLESLALNTVDAQIIFDRYDLRPLELFTEVFMQDVDDMNKETKSQADDENPFSVLQTSEVNEYNNLTLLWSLMITEFQSTFVHVSEVLRAEFRYAATGEIIGSDVFAYASSTIESYIEDEMTFWKGEREVKGVEIEEAFKCRSCDFGDTCEWRRKKIDEATEKHRLRVKGPAKSAV</sequence>
<keyword evidence="4" id="KW-0004">4Fe-4S</keyword>
<gene>
    <name evidence="8" type="ORF">BDV96DRAFT_63151</name>
</gene>
<dbReference type="EMBL" id="ML977323">
    <property type="protein sequence ID" value="KAF2115177.1"/>
    <property type="molecule type" value="Genomic_DNA"/>
</dbReference>
<evidence type="ECO:0000256" key="4">
    <source>
        <dbReference type="ARBA" id="ARBA00022485"/>
    </source>
</evidence>
<keyword evidence="6 8" id="KW-0378">Hydrolase</keyword>
<keyword evidence="6 8" id="KW-0269">Exonuclease</keyword>
<comment type="subunit">
    <text evidence="3">Monomer.</text>
</comment>
<comment type="similarity">
    <text evidence="2">Belongs to the EXO5 family.</text>
</comment>
<evidence type="ECO:0000256" key="1">
    <source>
        <dbReference type="ARBA" id="ARBA00001966"/>
    </source>
</evidence>
<dbReference type="PANTHER" id="PTHR14464">
    <property type="entry name" value="EXONUCLEASE V"/>
    <property type="match status" value="1"/>
</dbReference>
<reference evidence="8" key="1">
    <citation type="journal article" date="2020" name="Stud. Mycol.">
        <title>101 Dothideomycetes genomes: a test case for predicting lifestyles and emergence of pathogens.</title>
        <authorList>
            <person name="Haridas S."/>
            <person name="Albert R."/>
            <person name="Binder M."/>
            <person name="Bloem J."/>
            <person name="Labutti K."/>
            <person name="Salamov A."/>
            <person name="Andreopoulos B."/>
            <person name="Baker S."/>
            <person name="Barry K."/>
            <person name="Bills G."/>
            <person name="Bluhm B."/>
            <person name="Cannon C."/>
            <person name="Castanera R."/>
            <person name="Culley D."/>
            <person name="Daum C."/>
            <person name="Ezra D."/>
            <person name="Gonzalez J."/>
            <person name="Henrissat B."/>
            <person name="Kuo A."/>
            <person name="Liang C."/>
            <person name="Lipzen A."/>
            <person name="Lutzoni F."/>
            <person name="Magnuson J."/>
            <person name="Mondo S."/>
            <person name="Nolan M."/>
            <person name="Ohm R."/>
            <person name="Pangilinan J."/>
            <person name="Park H.-J."/>
            <person name="Ramirez L."/>
            <person name="Alfaro M."/>
            <person name="Sun H."/>
            <person name="Tritt A."/>
            <person name="Yoshinaga Y."/>
            <person name="Zwiers L.-H."/>
            <person name="Turgeon B."/>
            <person name="Goodwin S."/>
            <person name="Spatafora J."/>
            <person name="Crous P."/>
            <person name="Grigoriev I."/>
        </authorList>
    </citation>
    <scope>NUCLEOTIDE SEQUENCE</scope>
    <source>
        <strain evidence="8">CBS 627.86</strain>
    </source>
</reference>
<dbReference type="GO" id="GO:0005634">
    <property type="term" value="C:nucleus"/>
    <property type="evidence" value="ECO:0007669"/>
    <property type="project" value="TreeGrafter"/>
</dbReference>
<keyword evidence="4" id="KW-0411">Iron-sulfur</keyword>
<evidence type="ECO:0000313" key="9">
    <source>
        <dbReference type="Proteomes" id="UP000799770"/>
    </source>
</evidence>
<protein>
    <submittedName>
        <fullName evidence="8">Exonuclease V a 5' deoxyribonuclease-domain-containing protein</fullName>
    </submittedName>
</protein>
<evidence type="ECO:0000313" key="8">
    <source>
        <dbReference type="EMBL" id="KAF2115177.1"/>
    </source>
</evidence>